<evidence type="ECO:0008006" key="5">
    <source>
        <dbReference type="Google" id="ProtNLM"/>
    </source>
</evidence>
<dbReference type="InterPro" id="IPR001790">
    <property type="entry name" value="Ribosomal_uL10"/>
</dbReference>
<dbReference type="InterPro" id="IPR047865">
    <property type="entry name" value="Ribosomal_uL10_bac_type"/>
</dbReference>
<gene>
    <name evidence="4" type="primary">orf155</name>
</gene>
<protein>
    <recommendedName>
        <fullName evidence="5">Ribosomal protein L10</fullName>
    </recommendedName>
</protein>
<dbReference type="PANTHER" id="PTHR11560">
    <property type="entry name" value="39S RIBOSOMAL PROTEIN L10, MITOCHONDRIAL"/>
    <property type="match status" value="1"/>
</dbReference>
<dbReference type="GO" id="GO:0005840">
    <property type="term" value="C:ribosome"/>
    <property type="evidence" value="ECO:0007669"/>
    <property type="project" value="UniProtKB-KW"/>
</dbReference>
<evidence type="ECO:0000256" key="3">
    <source>
        <dbReference type="ARBA" id="ARBA00023274"/>
    </source>
</evidence>
<dbReference type="AlphaFoldDB" id="A0A8F1B7Q6"/>
<comment type="similarity">
    <text evidence="1">Belongs to the universal ribosomal protein uL10 family.</text>
</comment>
<name>A0A8F1B7Q6_THAPS</name>
<dbReference type="InterPro" id="IPR043141">
    <property type="entry name" value="Ribosomal_uL10-like_sf"/>
</dbReference>
<keyword evidence="2" id="KW-0689">Ribosomal protein</keyword>
<dbReference type="SUPFAM" id="SSF160369">
    <property type="entry name" value="Ribosomal protein L10-like"/>
    <property type="match status" value="1"/>
</dbReference>
<evidence type="ECO:0000313" key="4">
    <source>
        <dbReference type="EMBL" id="QWM92950.1"/>
    </source>
</evidence>
<dbReference type="GO" id="GO:1990904">
    <property type="term" value="C:ribonucleoprotein complex"/>
    <property type="evidence" value="ECO:0007669"/>
    <property type="project" value="UniProtKB-KW"/>
</dbReference>
<organism evidence="4">
    <name type="scientific">Thalassiosira pseudonana</name>
    <name type="common">Marine diatom</name>
    <name type="synonym">Cyclotella nana</name>
    <dbReference type="NCBI Taxonomy" id="35128"/>
    <lineage>
        <taxon>Eukaryota</taxon>
        <taxon>Sar</taxon>
        <taxon>Stramenopiles</taxon>
        <taxon>Ochrophyta</taxon>
        <taxon>Bacillariophyta</taxon>
        <taxon>Coscinodiscophyceae</taxon>
        <taxon>Thalassiosirophycidae</taxon>
        <taxon>Thalassiosirales</taxon>
        <taxon>Thalassiosiraceae</taxon>
        <taxon>Thalassiosira</taxon>
    </lineage>
</organism>
<accession>A0A8F1B7Q6</accession>
<reference evidence="4" key="1">
    <citation type="journal article" date="2021" name="Ecol Indic">
        <title>Morphological and molecular identification reveals that waters from an isolated oasis in Tamanrasset (extreme South of Algerian Sahara) are colonized by opportunistic and pollution-tolerant diatom species.</title>
        <authorList>
            <person name="Gastineau R."/>
            <person name="Hamedi C."/>
            <person name="Baba Hamed M.B."/>
            <person name="Abi-Ayad S.-M.E.-A."/>
            <person name="Bak M."/>
            <person name="Lemieux C."/>
            <person name="Turmel M."/>
            <person name="Dobosz S."/>
            <person name="Wrobel R.J."/>
            <person name="Kierzek A."/>
            <person name="Lange-Bertalot H."/>
            <person name="Witkowski A."/>
        </authorList>
    </citation>
    <scope>NUCLEOTIDE SEQUENCE</scope>
    <source>
        <strain evidence="4">SZCER1827</strain>
    </source>
</reference>
<evidence type="ECO:0000256" key="1">
    <source>
        <dbReference type="ARBA" id="ARBA00008889"/>
    </source>
</evidence>
<sequence length="155" mass="18510">MDFNLKTYKRLKIEHYFKAINFFFFFHGTSLNSENWVKIEQVLTDQDIKYFRIYNTLMVKTLNDSVFKHLTSLVHGPIILLNTNNSKLTLKKLEEVNPLISLLCLKINNKIYSKKQIKNLKKLSYTENVYTLYKSLQTFIKMPYCKLKKKKLISK</sequence>
<dbReference type="Gene3D" id="3.30.70.1730">
    <property type="match status" value="1"/>
</dbReference>
<evidence type="ECO:0000256" key="2">
    <source>
        <dbReference type="ARBA" id="ARBA00022980"/>
    </source>
</evidence>
<dbReference type="Pfam" id="PF00466">
    <property type="entry name" value="Ribosomal_L10"/>
    <property type="match status" value="1"/>
</dbReference>
<dbReference type="EMBL" id="MT383636">
    <property type="protein sequence ID" value="QWM92950.1"/>
    <property type="molecule type" value="Genomic_DNA"/>
</dbReference>
<geneLocation type="mitochondrion" evidence="4"/>
<proteinExistence type="inferred from homology"/>
<keyword evidence="3" id="KW-0687">Ribonucleoprotein</keyword>
<keyword evidence="4" id="KW-0496">Mitochondrion</keyword>